<dbReference type="Proteomes" id="UP000610966">
    <property type="component" value="Unassembled WGS sequence"/>
</dbReference>
<dbReference type="PANTHER" id="PTHR47691:SF3">
    <property type="entry name" value="HTH-TYPE TRANSCRIPTIONAL REGULATOR RV0890C-RELATED"/>
    <property type="match status" value="1"/>
</dbReference>
<dbReference type="SUPFAM" id="SSF48452">
    <property type="entry name" value="TPR-like"/>
    <property type="match status" value="3"/>
</dbReference>
<dbReference type="Pfam" id="PF03704">
    <property type="entry name" value="BTAD"/>
    <property type="match status" value="1"/>
</dbReference>
<sequence length="1143" mass="122396">MVNFVRFGILGALTVWTADGHAFAVPGRKIRLLLADLLVQEGRPVSADRLAEDLWGDSPPKNPAGALHTKVWGLRRALGRAEPGAGDLVVFRPPGYLLDVADVEVDARRFQHLLAGARDATTPRARVAALDDALALWRGPALADFADADFAQPIVARLEEQRLTALEDRADALLELGEHSPLAGELADLVLRHPLRERLRMAHMRALYGAGRQAEALAGFDEMRALLAEELGLDPGTELVALRQAILRQDPALARPPRSVPAPALPPAPAPCSGPHPVLLAGRSAKVPNNLPVAMSSLIGRAKAITRVRVLLQAGRLVTLTGIGGVGKTRLALAVAEESAQIGAAQIGVDGDHPGGAYPGDYPDGVWLVELSGVEPGDRGEDAHEPIVDLVATALGVRDEVIVPRPVPSAHRLADALRARRLLLVLDNCEHVVERAARVAEMLLRAAPGVRVLATTREALGVEGERLWMVPPLTLPEENAARAPIQVAGSVAGSTDRAAESSAVALFLDRVRAAEPDFPLDDTTIDAVVEICRRLDGLPLALELAATRVGAMGVHEVAARLADRFALLTVGRRGAPARQRTLRAVFDWSWDLLTEPERVVLRRLSVFSGGCTLRAAEEVCAGDGVADGDGADAGDSDAVKRSEVFDLVARLVDRCLVSAGDVAGQRRYRLPESLAAYCAERLHEAGEADRVRIRHVRFHVELAEWALPYLNGPGQRRRLELIDAESANLQSALEIAVRQGTGVLALRLVNALAWYWFLRGRFGEASRAFTAALAAPGDAPDRAVALAWQAGFRLRAGEPSDPPERYEDLVGGIDDPYGRAIACWFLGFMRTGFGDQAGSERLIVRALAEFRSLDDRWGTAAALAALAARAMLRGDLAAGRRYGEESAEIFRDLGDGWGRLQAMDTLASLAEVQGDYPRAAALHHDGLRVAETLGLWAEVSVKLSGIARIALLDGDHGRARRLHERALRLAREQGYPFGEQFAEVGLGMGARREGGLDEAEAHLRRWLEWCRRLDGDPGEALILAELGFVAEQRGDAVAAMRLHLEGAEAARTTGDPRSIALALEGLAGALALAGRHVRAAQLLGAATAARDKAGAPLPPAERGDVTRIGTAVREALGVEFQHRFEQGRALDPVRALMSASGVS</sequence>
<dbReference type="InterPro" id="IPR016032">
    <property type="entry name" value="Sig_transdc_resp-reg_C-effctor"/>
</dbReference>
<dbReference type="GO" id="GO:0000160">
    <property type="term" value="P:phosphorelay signal transduction system"/>
    <property type="evidence" value="ECO:0007669"/>
    <property type="project" value="InterPro"/>
</dbReference>
<dbReference type="SUPFAM" id="SSF52540">
    <property type="entry name" value="P-loop containing nucleoside triphosphate hydrolases"/>
    <property type="match status" value="1"/>
</dbReference>
<keyword evidence="6" id="KW-1185">Reference proteome</keyword>
<dbReference type="InterPro" id="IPR001867">
    <property type="entry name" value="OmpR/PhoB-type_DNA-bd"/>
</dbReference>
<dbReference type="Gene3D" id="1.25.40.10">
    <property type="entry name" value="Tetratricopeptide repeat domain"/>
    <property type="match status" value="3"/>
</dbReference>
<feature type="domain" description="Bacterial transcriptional activator" evidence="4">
    <location>
        <begin position="105"/>
        <end position="247"/>
    </location>
</feature>
<dbReference type="SUPFAM" id="SSF46894">
    <property type="entry name" value="C-terminal effector domain of the bipartite response regulators"/>
    <property type="match status" value="1"/>
</dbReference>
<dbReference type="Gene3D" id="3.40.50.300">
    <property type="entry name" value="P-loop containing nucleotide triphosphate hydrolases"/>
    <property type="match status" value="1"/>
</dbReference>
<keyword evidence="2" id="KW-0238">DNA-binding</keyword>
<comment type="similarity">
    <text evidence="1">Belongs to the AfsR/DnrI/RedD regulatory family.</text>
</comment>
<evidence type="ECO:0000313" key="6">
    <source>
        <dbReference type="Proteomes" id="UP000610966"/>
    </source>
</evidence>
<organism evidence="5 6">
    <name type="scientific">Sphaerimonospora thailandensis</name>
    <dbReference type="NCBI Taxonomy" id="795644"/>
    <lineage>
        <taxon>Bacteria</taxon>
        <taxon>Bacillati</taxon>
        <taxon>Actinomycetota</taxon>
        <taxon>Actinomycetes</taxon>
        <taxon>Streptosporangiales</taxon>
        <taxon>Streptosporangiaceae</taxon>
        <taxon>Sphaerimonospora</taxon>
    </lineage>
</organism>
<dbReference type="GO" id="GO:0006355">
    <property type="term" value="P:regulation of DNA-templated transcription"/>
    <property type="evidence" value="ECO:0007669"/>
    <property type="project" value="InterPro"/>
</dbReference>
<dbReference type="SMART" id="SM01043">
    <property type="entry name" value="BTAD"/>
    <property type="match status" value="1"/>
</dbReference>
<accession>A0A8J3VXW4</accession>
<comment type="caution">
    <text evidence="5">The sequence shown here is derived from an EMBL/GenBank/DDBJ whole genome shotgun (WGS) entry which is preliminary data.</text>
</comment>
<evidence type="ECO:0000313" key="5">
    <source>
        <dbReference type="EMBL" id="GIH68341.1"/>
    </source>
</evidence>
<protein>
    <submittedName>
        <fullName evidence="5">SARP family transcriptional regulator</fullName>
    </submittedName>
</protein>
<gene>
    <name evidence="5" type="ORF">Mth01_05940</name>
</gene>
<dbReference type="EMBL" id="BOOG01000007">
    <property type="protein sequence ID" value="GIH68341.1"/>
    <property type="molecule type" value="Genomic_DNA"/>
</dbReference>
<evidence type="ECO:0000259" key="4">
    <source>
        <dbReference type="SMART" id="SM01043"/>
    </source>
</evidence>
<dbReference type="PANTHER" id="PTHR47691">
    <property type="entry name" value="REGULATOR-RELATED"/>
    <property type="match status" value="1"/>
</dbReference>
<evidence type="ECO:0000259" key="3">
    <source>
        <dbReference type="SMART" id="SM00862"/>
    </source>
</evidence>
<dbReference type="InterPro" id="IPR005158">
    <property type="entry name" value="BTAD"/>
</dbReference>
<dbReference type="InterPro" id="IPR027417">
    <property type="entry name" value="P-loop_NTPase"/>
</dbReference>
<evidence type="ECO:0000256" key="2">
    <source>
        <dbReference type="ARBA" id="ARBA00023125"/>
    </source>
</evidence>
<feature type="domain" description="OmpR/PhoB-type" evidence="3">
    <location>
        <begin position="20"/>
        <end position="98"/>
    </location>
</feature>
<proteinExistence type="inferred from homology"/>
<name>A0A8J3VXW4_9ACTN</name>
<dbReference type="InterPro" id="IPR011990">
    <property type="entry name" value="TPR-like_helical_dom_sf"/>
</dbReference>
<dbReference type="AlphaFoldDB" id="A0A8J3VXW4"/>
<dbReference type="GO" id="GO:0003677">
    <property type="term" value="F:DNA binding"/>
    <property type="evidence" value="ECO:0007669"/>
    <property type="project" value="UniProtKB-KW"/>
</dbReference>
<dbReference type="Gene3D" id="1.10.10.10">
    <property type="entry name" value="Winged helix-like DNA-binding domain superfamily/Winged helix DNA-binding domain"/>
    <property type="match status" value="1"/>
</dbReference>
<dbReference type="CDD" id="cd15831">
    <property type="entry name" value="BTAD"/>
    <property type="match status" value="1"/>
</dbReference>
<dbReference type="InterPro" id="IPR036388">
    <property type="entry name" value="WH-like_DNA-bd_sf"/>
</dbReference>
<reference evidence="5" key="1">
    <citation type="submission" date="2021-01" db="EMBL/GenBank/DDBJ databases">
        <title>Whole genome shotgun sequence of Sphaerimonospora thailandensis NBRC 107569.</title>
        <authorList>
            <person name="Komaki H."/>
            <person name="Tamura T."/>
        </authorList>
    </citation>
    <scope>NUCLEOTIDE SEQUENCE</scope>
    <source>
        <strain evidence="5">NBRC 107569</strain>
    </source>
</reference>
<dbReference type="SMART" id="SM00862">
    <property type="entry name" value="Trans_reg_C"/>
    <property type="match status" value="1"/>
</dbReference>
<evidence type="ECO:0000256" key="1">
    <source>
        <dbReference type="ARBA" id="ARBA00005820"/>
    </source>
</evidence>